<dbReference type="AlphaFoldDB" id="A0A2H5Y5T8"/>
<dbReference type="Gene3D" id="2.120.10.30">
    <property type="entry name" value="TolB, C-terminal domain"/>
    <property type="match status" value="2"/>
</dbReference>
<feature type="compositionally biased region" description="Low complexity" evidence="2">
    <location>
        <begin position="467"/>
        <end position="483"/>
    </location>
</feature>
<dbReference type="Pfam" id="PF07676">
    <property type="entry name" value="PD40"/>
    <property type="match status" value="3"/>
</dbReference>
<dbReference type="EMBL" id="BEHY01000018">
    <property type="protein sequence ID" value="GBD08811.1"/>
    <property type="molecule type" value="Genomic_DNA"/>
</dbReference>
<gene>
    <name evidence="3" type="primary">tolB_1</name>
    <name evidence="3" type="ORF">HRbin22_01053</name>
</gene>
<comment type="caution">
    <text evidence="3">The sequence shown here is derived from an EMBL/GenBank/DDBJ whole genome shotgun (WGS) entry which is preliminary data.</text>
</comment>
<dbReference type="Gene3D" id="2.120.10.60">
    <property type="entry name" value="Tricorn protease N-terminal domain"/>
    <property type="match status" value="1"/>
</dbReference>
<accession>A0A2H5Y5T8</accession>
<reference evidence="4" key="1">
    <citation type="submission" date="2017-09" db="EMBL/GenBank/DDBJ databases">
        <title>Metaegenomics of thermophilic ammonia-oxidizing enrichment culture.</title>
        <authorList>
            <person name="Kato S."/>
            <person name="Suzuki K."/>
        </authorList>
    </citation>
    <scope>NUCLEOTIDE SEQUENCE [LARGE SCALE GENOMIC DNA]</scope>
</reference>
<feature type="region of interest" description="Disordered" evidence="2">
    <location>
        <begin position="64"/>
        <end position="85"/>
    </location>
</feature>
<organism evidence="3 4">
    <name type="scientific">Candidatus Thermoflexus japonica</name>
    <dbReference type="NCBI Taxonomy" id="2035417"/>
    <lineage>
        <taxon>Bacteria</taxon>
        <taxon>Bacillati</taxon>
        <taxon>Chloroflexota</taxon>
        <taxon>Thermoflexia</taxon>
        <taxon>Thermoflexales</taxon>
        <taxon>Thermoflexaceae</taxon>
        <taxon>Thermoflexus</taxon>
    </lineage>
</organism>
<proteinExistence type="inferred from homology"/>
<dbReference type="InterPro" id="IPR011659">
    <property type="entry name" value="WD40"/>
</dbReference>
<dbReference type="PANTHER" id="PTHR36842">
    <property type="entry name" value="PROTEIN TOLB HOMOLOG"/>
    <property type="match status" value="1"/>
</dbReference>
<name>A0A2H5Y5T8_9CHLR</name>
<protein>
    <submittedName>
        <fullName evidence="3">Protein TolB</fullName>
    </submittedName>
</protein>
<dbReference type="PROSITE" id="PS51257">
    <property type="entry name" value="PROKAR_LIPOPROTEIN"/>
    <property type="match status" value="1"/>
</dbReference>
<evidence type="ECO:0000256" key="1">
    <source>
        <dbReference type="ARBA" id="ARBA00009820"/>
    </source>
</evidence>
<comment type="similarity">
    <text evidence="1">Belongs to the TolB family.</text>
</comment>
<feature type="region of interest" description="Disordered" evidence="2">
    <location>
        <begin position="467"/>
        <end position="490"/>
    </location>
</feature>
<dbReference type="SUPFAM" id="SSF82171">
    <property type="entry name" value="DPP6 N-terminal domain-like"/>
    <property type="match status" value="1"/>
</dbReference>
<sequence length="634" mass="68470">MLKKSFLFLALFTYFLLGCGTFNVSGRLVRPDEATATAQAVRSPTPEPELGRLAYVQGGDVWAKDLPDGQPRRLTSDGRNREPRWSPSGRWLAFRKGDYQVWVMRADSGAAYPLNQGGTVGAFVWSPTEDRLAYVAPDGALVVASAGDGKEQQLVPGTGGQPYTGVVRFAWSPDGEWLAYEYIAVEQGAEQPMRRAGLWRIRADGREATQLLDAGTETYEPILAGWVSDGSALLYWEDPMYSASLLADGAMLWRLPLDGGPPQSLVATLAYEDFVVPHPLGTDWIAVVAGGGRESWLGKQLYIVRVTTGEQILLSPPDQVVASPAWLPDGRRLAYVAMPAAEGVAGGEPARQALMQRRIWLVDVESRQRHPLTDDPAYRDERPLWSADGSHILFARLDGQGRASLWLVSTEGDEPVRVVDELTPAPEGSGYYGHVEWDNLFDWWTGPPQPKETVHVPHVPPPAPVVTASPSAPATPTVVLSPTSTPPPPTLGPTRPYTDAALGIALDVPADWEVEGVSGAEAHFTVRDQAGNPSVMLDLLVLGPESRTLDRALAEVERGAWGRYLRAVEPVRLGAFEALRLTLTPGEGRPTTAWLVVTPSGRAVAFVPGEDAARVAAVLSTLRPAGDGSSPVQQ</sequence>
<feature type="compositionally biased region" description="Basic and acidic residues" evidence="2">
    <location>
        <begin position="64"/>
        <end position="84"/>
    </location>
</feature>
<dbReference type="InterPro" id="IPR011042">
    <property type="entry name" value="6-blade_b-propeller_TolB-like"/>
</dbReference>
<evidence type="ECO:0000256" key="2">
    <source>
        <dbReference type="SAM" id="MobiDB-lite"/>
    </source>
</evidence>
<dbReference type="PANTHER" id="PTHR36842:SF1">
    <property type="entry name" value="PROTEIN TOLB"/>
    <property type="match status" value="1"/>
</dbReference>
<dbReference type="Proteomes" id="UP000236642">
    <property type="component" value="Unassembled WGS sequence"/>
</dbReference>
<evidence type="ECO:0000313" key="3">
    <source>
        <dbReference type="EMBL" id="GBD08811.1"/>
    </source>
</evidence>
<evidence type="ECO:0000313" key="4">
    <source>
        <dbReference type="Proteomes" id="UP000236642"/>
    </source>
</evidence>